<dbReference type="RefSeq" id="XP_003029433.1">
    <property type="nucleotide sequence ID" value="XM_003029387.1"/>
</dbReference>
<dbReference type="GO" id="GO:0016491">
    <property type="term" value="F:oxidoreductase activity"/>
    <property type="evidence" value="ECO:0007669"/>
    <property type="project" value="UniProtKB-KW"/>
</dbReference>
<dbReference type="Pfam" id="PF00248">
    <property type="entry name" value="Aldo_ket_red"/>
    <property type="match status" value="1"/>
</dbReference>
<dbReference type="PANTHER" id="PTHR43827:SF13">
    <property type="entry name" value="ALDO_KETO REDUCTASE FAMILY PROTEIN"/>
    <property type="match status" value="1"/>
</dbReference>
<accession>D8QCH9</accession>
<dbReference type="InterPro" id="IPR018170">
    <property type="entry name" value="Aldo/ket_reductase_CS"/>
</dbReference>
<dbReference type="InterPro" id="IPR036812">
    <property type="entry name" value="NAD(P)_OxRdtase_dom_sf"/>
</dbReference>
<dbReference type="STRING" id="578458.D8QCH9"/>
<comment type="similarity">
    <text evidence="1">Belongs to the aldo/keto reductase family.</text>
</comment>
<proteinExistence type="inferred from homology"/>
<protein>
    <recommendedName>
        <fullName evidence="6">NADP-dependent oxidoreductase domain-containing protein</fullName>
    </recommendedName>
</protein>
<feature type="site" description="Lowers pKa of active site Tyr" evidence="5">
    <location>
        <position position="60"/>
    </location>
</feature>
<dbReference type="InterPro" id="IPR020471">
    <property type="entry name" value="AKR"/>
</dbReference>
<evidence type="ECO:0000313" key="8">
    <source>
        <dbReference type="Proteomes" id="UP000007431"/>
    </source>
</evidence>
<dbReference type="PIRSF" id="PIRSF000097">
    <property type="entry name" value="AKR"/>
    <property type="match status" value="1"/>
</dbReference>
<dbReference type="VEuPathDB" id="FungiDB:SCHCODRAFT_02635016"/>
<dbReference type="OrthoDB" id="416253at2759"/>
<dbReference type="eggNOG" id="KOG1577">
    <property type="taxonomic scope" value="Eukaryota"/>
</dbReference>
<name>D8QCH9_SCHCM</name>
<dbReference type="FunFam" id="3.20.20.100:FF:000015">
    <property type="entry name" value="Oxidoreductase, aldo/keto reductase family"/>
    <property type="match status" value="1"/>
</dbReference>
<evidence type="ECO:0000313" key="7">
    <source>
        <dbReference type="EMBL" id="EFI94530.1"/>
    </source>
</evidence>
<dbReference type="Proteomes" id="UP000007431">
    <property type="component" value="Unassembled WGS sequence"/>
</dbReference>
<evidence type="ECO:0000256" key="2">
    <source>
        <dbReference type="ARBA" id="ARBA00023002"/>
    </source>
</evidence>
<dbReference type="CDD" id="cd19071">
    <property type="entry name" value="AKR_AKR1-5-like"/>
    <property type="match status" value="1"/>
</dbReference>
<organism evidence="8">
    <name type="scientific">Schizophyllum commune (strain H4-8 / FGSC 9210)</name>
    <name type="common">Split gill fungus</name>
    <dbReference type="NCBI Taxonomy" id="578458"/>
    <lineage>
        <taxon>Eukaryota</taxon>
        <taxon>Fungi</taxon>
        <taxon>Dikarya</taxon>
        <taxon>Basidiomycota</taxon>
        <taxon>Agaricomycotina</taxon>
        <taxon>Agaricomycetes</taxon>
        <taxon>Agaricomycetidae</taxon>
        <taxon>Agaricales</taxon>
        <taxon>Schizophyllaceae</taxon>
        <taxon>Schizophyllum</taxon>
    </lineage>
</organism>
<dbReference type="KEGG" id="scm:SCHCO_02635016"/>
<evidence type="ECO:0000256" key="1">
    <source>
        <dbReference type="ARBA" id="ARBA00007905"/>
    </source>
</evidence>
<dbReference type="InParanoid" id="D8QCH9"/>
<evidence type="ECO:0000256" key="4">
    <source>
        <dbReference type="PIRSR" id="PIRSR000097-2"/>
    </source>
</evidence>
<evidence type="ECO:0000256" key="3">
    <source>
        <dbReference type="PIRSR" id="PIRSR000097-1"/>
    </source>
</evidence>
<dbReference type="SUPFAM" id="SSF51430">
    <property type="entry name" value="NAD(P)-linked oxidoreductase"/>
    <property type="match status" value="1"/>
</dbReference>
<dbReference type="HOGENOM" id="CLU_023205_0_1_1"/>
<dbReference type="PANTHER" id="PTHR43827">
    <property type="entry name" value="2,5-DIKETO-D-GLUCONIC ACID REDUCTASE"/>
    <property type="match status" value="1"/>
</dbReference>
<dbReference type="PRINTS" id="PR00069">
    <property type="entry name" value="ALDKETRDTASE"/>
</dbReference>
<dbReference type="OMA" id="RLIKMEH"/>
<gene>
    <name evidence="7" type="ORF">SCHCODRAFT_58623</name>
</gene>
<dbReference type="GeneID" id="9591259"/>
<dbReference type="PROSITE" id="PS00062">
    <property type="entry name" value="ALDOKETO_REDUCTASE_2"/>
    <property type="match status" value="1"/>
</dbReference>
<dbReference type="Gene3D" id="3.20.20.100">
    <property type="entry name" value="NADP-dependent oxidoreductase domain"/>
    <property type="match status" value="1"/>
</dbReference>
<dbReference type="AlphaFoldDB" id="D8QCH9"/>
<sequence length="259" mass="28956">MPLLGFGVYQNYNAKPSVLEALRAGYRHIDSAQVYKNEADVAEAVRESGIDRGSVFITTKIVSKNHGYESTLKGVDESLAKMKFDYIDLFLIHDPLSGKEKRLQTYKALLEARAAGKIRTVGVSNYGVKHLEEIRAANYELPSVNQIELHPLCQQKDIVEYCNKNSIVVQAYCPIIRGQMDNEVIQSVAKKHGRDPAQILIRWSLQRGFVPLPKSVTPSRIYSNAQVYDFELSDEDVAQLNSLDRGKDGAVSWNPVGAD</sequence>
<keyword evidence="2" id="KW-0560">Oxidoreductase</keyword>
<evidence type="ECO:0000259" key="6">
    <source>
        <dbReference type="Pfam" id="PF00248"/>
    </source>
</evidence>
<dbReference type="PROSITE" id="PS00063">
    <property type="entry name" value="ALDOKETO_REDUCTASE_3"/>
    <property type="match status" value="1"/>
</dbReference>
<feature type="binding site" evidence="4">
    <location>
        <position position="93"/>
    </location>
    <ligand>
        <name>substrate</name>
    </ligand>
</feature>
<feature type="domain" description="NADP-dependent oxidoreductase" evidence="6">
    <location>
        <begin position="14"/>
        <end position="244"/>
    </location>
</feature>
<keyword evidence="8" id="KW-1185">Reference proteome</keyword>
<evidence type="ECO:0000256" key="5">
    <source>
        <dbReference type="PIRSR" id="PIRSR000097-3"/>
    </source>
</evidence>
<feature type="active site" description="Proton donor" evidence="3">
    <location>
        <position position="35"/>
    </location>
</feature>
<dbReference type="InterPro" id="IPR023210">
    <property type="entry name" value="NADP_OxRdtase_dom"/>
</dbReference>
<dbReference type="EMBL" id="GL377309">
    <property type="protein sequence ID" value="EFI94530.1"/>
    <property type="molecule type" value="Genomic_DNA"/>
</dbReference>
<reference evidence="7 8" key="1">
    <citation type="journal article" date="2010" name="Nat. Biotechnol.">
        <title>Genome sequence of the model mushroom Schizophyllum commune.</title>
        <authorList>
            <person name="Ohm R.A."/>
            <person name="de Jong J.F."/>
            <person name="Lugones L.G."/>
            <person name="Aerts A."/>
            <person name="Kothe E."/>
            <person name="Stajich J.E."/>
            <person name="de Vries R.P."/>
            <person name="Record E."/>
            <person name="Levasseur A."/>
            <person name="Baker S.E."/>
            <person name="Bartholomew K.A."/>
            <person name="Coutinho P.M."/>
            <person name="Erdmann S."/>
            <person name="Fowler T.J."/>
            <person name="Gathman A.C."/>
            <person name="Lombard V."/>
            <person name="Henrissat B."/>
            <person name="Knabe N."/>
            <person name="Kuees U."/>
            <person name="Lilly W.W."/>
            <person name="Lindquist E."/>
            <person name="Lucas S."/>
            <person name="Magnuson J.K."/>
            <person name="Piumi F."/>
            <person name="Raudaskoski M."/>
            <person name="Salamov A."/>
            <person name="Schmutz J."/>
            <person name="Schwarze F.W.M.R."/>
            <person name="vanKuyk P.A."/>
            <person name="Horton J.S."/>
            <person name="Grigoriev I.V."/>
            <person name="Woesten H.A.B."/>
        </authorList>
    </citation>
    <scope>NUCLEOTIDE SEQUENCE [LARGE SCALE GENOMIC DNA]</scope>
    <source>
        <strain evidence="8">H4-8 / FGSC 9210</strain>
    </source>
</reference>